<name>A0A147GWK6_9BURK</name>
<evidence type="ECO:0000313" key="2">
    <source>
        <dbReference type="Proteomes" id="UP000072741"/>
    </source>
</evidence>
<comment type="caution">
    <text evidence="1">The sequence shown here is derived from an EMBL/GenBank/DDBJ whole genome shotgun (WGS) entry which is preliminary data.</text>
</comment>
<accession>A0A147GWK6</accession>
<proteinExistence type="predicted"/>
<dbReference type="Proteomes" id="UP000072741">
    <property type="component" value="Unassembled WGS sequence"/>
</dbReference>
<dbReference type="OrthoDB" id="8902091at2"/>
<evidence type="ECO:0000313" key="1">
    <source>
        <dbReference type="EMBL" id="KTT21759.1"/>
    </source>
</evidence>
<evidence type="ECO:0008006" key="3">
    <source>
        <dbReference type="Google" id="ProtNLM"/>
    </source>
</evidence>
<dbReference type="EMBL" id="LDSL01000065">
    <property type="protein sequence ID" value="KTT21759.1"/>
    <property type="molecule type" value="Genomic_DNA"/>
</dbReference>
<organism evidence="1 2">
    <name type="scientific">Pseudacidovorax intermedius</name>
    <dbReference type="NCBI Taxonomy" id="433924"/>
    <lineage>
        <taxon>Bacteria</taxon>
        <taxon>Pseudomonadati</taxon>
        <taxon>Pseudomonadota</taxon>
        <taxon>Betaproteobacteria</taxon>
        <taxon>Burkholderiales</taxon>
        <taxon>Comamonadaceae</taxon>
        <taxon>Pseudacidovorax</taxon>
    </lineage>
</organism>
<protein>
    <recommendedName>
        <fullName evidence="3">DUF2917 family protein</fullName>
    </recommendedName>
</protein>
<reference evidence="1 2" key="1">
    <citation type="journal article" date="2016" name="Front. Microbiol.">
        <title>Genomic Resource of Rice Seed Associated Bacteria.</title>
        <authorList>
            <person name="Midha S."/>
            <person name="Bansal K."/>
            <person name="Sharma S."/>
            <person name="Kumar N."/>
            <person name="Patil P.P."/>
            <person name="Chaudhry V."/>
            <person name="Patil P.B."/>
        </authorList>
    </citation>
    <scope>NUCLEOTIDE SEQUENCE [LARGE SCALE GENOMIC DNA]</scope>
    <source>
        <strain evidence="1 2">NS331</strain>
    </source>
</reference>
<keyword evidence="2" id="KW-1185">Reference proteome</keyword>
<gene>
    <name evidence="1" type="ORF">NS331_11330</name>
</gene>
<dbReference type="AlphaFoldDB" id="A0A147GWK6"/>
<dbReference type="RefSeq" id="WP_058642098.1">
    <property type="nucleotide sequence ID" value="NZ_LDSL01000065.1"/>
</dbReference>
<sequence length="116" mass="12572">MHPSRPRSDTTCIDPGDRLQLHVPRGTLLFAVEGQVHMVEPPRWLAEQMVSVEQHLSPGQVHEVGQDGWVQLTALAGAPARVARVPPPAVGPRLAAGLAKMRRAVALLARRGIRMA</sequence>